<dbReference type="Pfam" id="PF01380">
    <property type="entry name" value="SIS"/>
    <property type="match status" value="1"/>
</dbReference>
<organism evidence="3 4">
    <name type="scientific">Lacticaseibacillus pabuli</name>
    <dbReference type="NCBI Taxonomy" id="3025672"/>
    <lineage>
        <taxon>Bacteria</taxon>
        <taxon>Bacillati</taxon>
        <taxon>Bacillota</taxon>
        <taxon>Bacilli</taxon>
        <taxon>Lactobacillales</taxon>
        <taxon>Lactobacillaceae</taxon>
        <taxon>Lacticaseibacillus</taxon>
    </lineage>
</organism>
<keyword evidence="4" id="KW-1185">Reference proteome</keyword>
<dbReference type="RefSeq" id="WP_274260177.1">
    <property type="nucleotide sequence ID" value="NZ_CP117884.1"/>
</dbReference>
<dbReference type="Gene3D" id="3.40.50.10490">
    <property type="entry name" value="Glucose-6-phosphate isomerase like protein, domain 1"/>
    <property type="match status" value="1"/>
</dbReference>
<comment type="similarity">
    <text evidence="1">Belongs to the SIS family. PHI subfamily.</text>
</comment>
<dbReference type="NCBIfam" id="TIGR03127">
    <property type="entry name" value="RuMP_HxlB"/>
    <property type="match status" value="1"/>
</dbReference>
<accession>A0ABY7WXE2</accession>
<proteinExistence type="inferred from homology"/>
<sequence>MSVKKGLLAILDELEGFAYQVDDEQFGDLVSRMVQARHIYLAGAGRSGVAIRAFANRLMQLGMSVSVVGDITSPHTEPNDLLIIGSGSGETASLVTLADKTIGKGVKLALITMDAQSRIAKEADTVVVLPGVSPKVGHEQTGVKSIQPMGAAFEQLMFLTCDALVLELMPLLHETSDSMFKRHADLE</sequence>
<dbReference type="Proteomes" id="UP001220377">
    <property type="component" value="Chromosome"/>
</dbReference>
<dbReference type="InterPro" id="IPR046348">
    <property type="entry name" value="SIS_dom_sf"/>
</dbReference>
<dbReference type="PANTHER" id="PTHR43443:SF1">
    <property type="entry name" value="3-HEXULOSE-6-PHOSPHATE ISOMERASE"/>
    <property type="match status" value="1"/>
</dbReference>
<dbReference type="EMBL" id="CP117884">
    <property type="protein sequence ID" value="WDF82600.1"/>
    <property type="molecule type" value="Genomic_DNA"/>
</dbReference>
<dbReference type="PANTHER" id="PTHR43443">
    <property type="entry name" value="3-HEXULOSE-6-PHOSPHATE ISOMERASE"/>
    <property type="match status" value="1"/>
</dbReference>
<dbReference type="InterPro" id="IPR001347">
    <property type="entry name" value="SIS_dom"/>
</dbReference>
<dbReference type="SUPFAM" id="SSF53697">
    <property type="entry name" value="SIS domain"/>
    <property type="match status" value="1"/>
</dbReference>
<dbReference type="CDD" id="cd05005">
    <property type="entry name" value="SIS_PHI"/>
    <property type="match status" value="1"/>
</dbReference>
<evidence type="ECO:0000256" key="1">
    <source>
        <dbReference type="ARBA" id="ARBA00009235"/>
    </source>
</evidence>
<name>A0ABY7WXE2_9LACO</name>
<evidence type="ECO:0000259" key="2">
    <source>
        <dbReference type="PROSITE" id="PS51464"/>
    </source>
</evidence>
<reference evidence="3 4" key="1">
    <citation type="submission" date="2023-02" db="EMBL/GenBank/DDBJ databases">
        <title>Genome sequence of Lacticaseibacillus sp. KACC 23028.</title>
        <authorList>
            <person name="Kim S."/>
            <person name="Heo J."/>
            <person name="Kwon S.-W."/>
        </authorList>
    </citation>
    <scope>NUCLEOTIDE SEQUENCE [LARGE SCALE GENOMIC DNA]</scope>
    <source>
        <strain evidence="3 4">KACC 23028</strain>
    </source>
</reference>
<feature type="domain" description="SIS" evidence="2">
    <location>
        <begin position="29"/>
        <end position="174"/>
    </location>
</feature>
<gene>
    <name evidence="3" type="ORF">PQ472_12010</name>
</gene>
<evidence type="ECO:0000313" key="3">
    <source>
        <dbReference type="EMBL" id="WDF82600.1"/>
    </source>
</evidence>
<dbReference type="InterPro" id="IPR017552">
    <property type="entry name" value="PHI/rmpB"/>
</dbReference>
<evidence type="ECO:0000313" key="4">
    <source>
        <dbReference type="Proteomes" id="UP001220377"/>
    </source>
</evidence>
<dbReference type="PROSITE" id="PS51464">
    <property type="entry name" value="SIS"/>
    <property type="match status" value="1"/>
</dbReference>
<protein>
    <submittedName>
        <fullName evidence="3">SIS domain-containing protein</fullName>
    </submittedName>
</protein>